<dbReference type="CDD" id="cd02440">
    <property type="entry name" value="AdoMet_MTases"/>
    <property type="match status" value="1"/>
</dbReference>
<gene>
    <name evidence="8" type="primary">rsmF</name>
    <name evidence="8" type="ORF">BGLFYP119_00602</name>
</gene>
<evidence type="ECO:0000256" key="4">
    <source>
        <dbReference type="ARBA" id="ARBA00022691"/>
    </source>
</evidence>
<dbReference type="GO" id="GO:0008757">
    <property type="term" value="F:S-adenosylmethionine-dependent methyltransferase activity"/>
    <property type="evidence" value="ECO:0007669"/>
    <property type="project" value="InterPro"/>
</dbReference>
<dbReference type="PANTHER" id="PTHR22807:SF30">
    <property type="entry name" value="28S RRNA (CYTOSINE(4447)-C(5))-METHYLTRANSFERASE-RELATED"/>
    <property type="match status" value="1"/>
</dbReference>
<dbReference type="EC" id="2.1.1.178" evidence="8"/>
<dbReference type="Gene3D" id="2.30.130.60">
    <property type="match status" value="1"/>
</dbReference>
<evidence type="ECO:0000256" key="2">
    <source>
        <dbReference type="ARBA" id="ARBA00022603"/>
    </source>
</evidence>
<proteinExistence type="inferred from homology"/>
<dbReference type="Gene3D" id="3.40.50.150">
    <property type="entry name" value="Vaccinia Virus protein VP39"/>
    <property type="match status" value="1"/>
</dbReference>
<evidence type="ECO:0000256" key="5">
    <source>
        <dbReference type="ARBA" id="ARBA00022884"/>
    </source>
</evidence>
<dbReference type="Pfam" id="PF17125">
    <property type="entry name" value="Methyltr_RsmF_N"/>
    <property type="match status" value="1"/>
</dbReference>
<dbReference type="InterPro" id="IPR031340">
    <property type="entry name" value="RsmF_methylt_CI"/>
</dbReference>
<reference evidence="8" key="1">
    <citation type="submission" date="2019-11" db="EMBL/GenBank/DDBJ databases">
        <authorList>
            <person name="Feng L."/>
        </authorList>
    </citation>
    <scope>NUCLEOTIDE SEQUENCE</scope>
    <source>
        <strain evidence="8">BgluceraseaLFYP119</strain>
    </source>
</reference>
<feature type="active site" description="Nucleophile" evidence="6">
    <location>
        <position position="238"/>
    </location>
</feature>
<feature type="binding site" evidence="6">
    <location>
        <position position="185"/>
    </location>
    <ligand>
        <name>S-adenosyl-L-methionine</name>
        <dbReference type="ChEBI" id="CHEBI:59789"/>
    </ligand>
</feature>
<evidence type="ECO:0000256" key="6">
    <source>
        <dbReference type="PROSITE-ProRule" id="PRU01023"/>
    </source>
</evidence>
<feature type="domain" description="SAM-dependent MTase RsmB/NOP-type" evidence="7">
    <location>
        <begin position="29"/>
        <end position="308"/>
    </location>
</feature>
<dbReference type="InterPro" id="IPR011023">
    <property type="entry name" value="Nop2p"/>
</dbReference>
<organism evidence="8">
    <name type="scientific">Blautia glucerasea</name>
    <dbReference type="NCBI Taxonomy" id="536633"/>
    <lineage>
        <taxon>Bacteria</taxon>
        <taxon>Bacillati</taxon>
        <taxon>Bacillota</taxon>
        <taxon>Clostridia</taxon>
        <taxon>Lachnospirales</taxon>
        <taxon>Lachnospiraceae</taxon>
        <taxon>Blautia</taxon>
    </lineage>
</organism>
<feature type="binding site" evidence="6">
    <location>
        <begin position="116"/>
        <end position="122"/>
    </location>
    <ligand>
        <name>S-adenosyl-L-methionine</name>
        <dbReference type="ChEBI" id="CHEBI:59789"/>
    </ligand>
</feature>
<dbReference type="PANTHER" id="PTHR22807">
    <property type="entry name" value="NOP2 YEAST -RELATED NOL1/NOP2/FMU SUN DOMAIN-CONTAINING"/>
    <property type="match status" value="1"/>
</dbReference>
<dbReference type="PRINTS" id="PR02008">
    <property type="entry name" value="RCMTFAMILY"/>
</dbReference>
<name>A0A6N2RGF9_9FIRM</name>
<dbReference type="InterPro" id="IPR027391">
    <property type="entry name" value="Nol1_Nop2_Fmu_2"/>
</dbReference>
<accession>A0A6N2RGF9</accession>
<dbReference type="NCBIfam" id="TIGR00446">
    <property type="entry name" value="nop2p"/>
    <property type="match status" value="1"/>
</dbReference>
<keyword evidence="2 6" id="KW-0489">Methyltransferase</keyword>
<dbReference type="RefSeq" id="WP_412110041.1">
    <property type="nucleotide sequence ID" value="NZ_CACRST010000007.1"/>
</dbReference>
<feature type="binding site" evidence="6">
    <location>
        <position position="140"/>
    </location>
    <ligand>
        <name>S-adenosyl-L-methionine</name>
        <dbReference type="ChEBI" id="CHEBI:59789"/>
    </ligand>
</feature>
<comment type="similarity">
    <text evidence="6">Belongs to the class I-like SAM-binding methyltransferase superfamily. RsmB/NOP family.</text>
</comment>
<keyword evidence="1" id="KW-0963">Cytoplasm</keyword>
<dbReference type="Pfam" id="PF13636">
    <property type="entry name" value="Methyltranf_PUA"/>
    <property type="match status" value="1"/>
</dbReference>
<dbReference type="InterPro" id="IPR049560">
    <property type="entry name" value="MeTrfase_RsmB-F_NOP2_cat"/>
</dbReference>
<dbReference type="Pfam" id="PF17126">
    <property type="entry name" value="RsmF_methylt_CI"/>
    <property type="match status" value="1"/>
</dbReference>
<comment type="caution">
    <text evidence="6">Lacks conserved residue(s) required for the propagation of feature annotation.</text>
</comment>
<dbReference type="GO" id="GO:0003723">
    <property type="term" value="F:RNA binding"/>
    <property type="evidence" value="ECO:0007669"/>
    <property type="project" value="UniProtKB-UniRule"/>
</dbReference>
<evidence type="ECO:0000259" key="7">
    <source>
        <dbReference type="PROSITE" id="PS51686"/>
    </source>
</evidence>
<dbReference type="InterPro" id="IPR029063">
    <property type="entry name" value="SAM-dependent_MTases_sf"/>
</dbReference>
<keyword evidence="5 6" id="KW-0694">RNA-binding</keyword>
<dbReference type="EMBL" id="CACRST010000007">
    <property type="protein sequence ID" value="VYS79171.1"/>
    <property type="molecule type" value="Genomic_DNA"/>
</dbReference>
<sequence>MEDSSRIQTLPQEFLSRMEQMLGDEYEAFINSYHSPRSYGLRVNTSKISCEEFEQIVPFKIERIPWTSNGYFYPEEVRPSRCPFYQAGLYYLQEPSAMTPAACLPIEPGEAVLDLCAAPGGKATALGAALKGQGLLIANDISASRARALLRNLELFGISNSFVTNETPLRLVEKFPGFFHKILLDAPCSGEGMFRKEEALAKDWTPEKSKNLAAIQRELILQAADMLRPGGLLLYSTCTFAPEEDEGTVSFLLEQRPDMEILPLPEYEGFSPGVPKWGSGDPQLQKCVHLFPHKMNGEGHFLALFQKQGQPDMVQQPTALRPDPSTEKWLRLFFEEIGLTSLGGSPFQWNRVETRGDKVYYLPPVNSSFHGLTFLRNGLYLGDLKKNRFEPSQPFALALHKGDAQSVISLAVDDPRLIRYLKGETLLIQEGEASAKKGWHLLCVEGHPLGFGKLVNGTLKNKYPAGWRI</sequence>
<dbReference type="GO" id="GO:0006396">
    <property type="term" value="P:RNA processing"/>
    <property type="evidence" value="ECO:0007669"/>
    <property type="project" value="InterPro"/>
</dbReference>
<dbReference type="SUPFAM" id="SSF53335">
    <property type="entry name" value="S-adenosyl-L-methionine-dependent methyltransferases"/>
    <property type="match status" value="1"/>
</dbReference>
<evidence type="ECO:0000256" key="3">
    <source>
        <dbReference type="ARBA" id="ARBA00022679"/>
    </source>
</evidence>
<dbReference type="CDD" id="cd21147">
    <property type="entry name" value="RsmF_methylt_CTD1"/>
    <property type="match status" value="1"/>
</dbReference>
<protein>
    <submittedName>
        <fullName evidence="8">Ribosomal RNA small subunit methyltransferase F</fullName>
        <ecNumber evidence="8">2.1.1.178</ecNumber>
    </submittedName>
</protein>
<keyword evidence="4 6" id="KW-0949">S-adenosyl-L-methionine</keyword>
<dbReference type="InterPro" id="IPR001678">
    <property type="entry name" value="MeTrfase_RsmB-F_NOP2_dom"/>
</dbReference>
<dbReference type="Gene3D" id="3.30.70.1170">
    <property type="entry name" value="Sun protein, domain 3"/>
    <property type="match status" value="1"/>
</dbReference>
<dbReference type="GO" id="GO:0008173">
    <property type="term" value="F:RNA methyltransferase activity"/>
    <property type="evidence" value="ECO:0007669"/>
    <property type="project" value="InterPro"/>
</dbReference>
<dbReference type="PROSITE" id="PS51686">
    <property type="entry name" value="SAM_MT_RSMB_NOP"/>
    <property type="match status" value="1"/>
</dbReference>
<dbReference type="AlphaFoldDB" id="A0A6N2RGF9"/>
<dbReference type="InterPro" id="IPR031341">
    <property type="entry name" value="Methyltr_RsmF_N"/>
</dbReference>
<keyword evidence="3 6" id="KW-0808">Transferase</keyword>
<evidence type="ECO:0000313" key="8">
    <source>
        <dbReference type="EMBL" id="VYS79171.1"/>
    </source>
</evidence>
<dbReference type="InterPro" id="IPR023267">
    <property type="entry name" value="RCMT"/>
</dbReference>
<evidence type="ECO:0000256" key="1">
    <source>
        <dbReference type="ARBA" id="ARBA00022490"/>
    </source>
</evidence>
<dbReference type="Pfam" id="PF01189">
    <property type="entry name" value="Methyltr_RsmB-F"/>
    <property type="match status" value="1"/>
</dbReference>
<dbReference type="GO" id="GO:0001510">
    <property type="term" value="P:RNA methylation"/>
    <property type="evidence" value="ECO:0007669"/>
    <property type="project" value="InterPro"/>
</dbReference>